<dbReference type="InterPro" id="IPR037185">
    <property type="entry name" value="EmrE-like"/>
</dbReference>
<feature type="transmembrane region" description="Helical" evidence="6">
    <location>
        <begin position="102"/>
        <end position="122"/>
    </location>
</feature>
<keyword evidence="4 6" id="KW-1133">Transmembrane helix</keyword>
<dbReference type="GO" id="GO:0005886">
    <property type="term" value="C:plasma membrane"/>
    <property type="evidence" value="ECO:0007669"/>
    <property type="project" value="UniProtKB-SubCell"/>
</dbReference>
<feature type="transmembrane region" description="Helical" evidence="6">
    <location>
        <begin position="259"/>
        <end position="277"/>
    </location>
</feature>
<evidence type="ECO:0000256" key="5">
    <source>
        <dbReference type="ARBA" id="ARBA00023136"/>
    </source>
</evidence>
<dbReference type="STRING" id="1802301.A2664_01175"/>
<feature type="domain" description="EamA" evidence="7">
    <location>
        <begin position="164"/>
        <end position="299"/>
    </location>
</feature>
<dbReference type="AlphaFoldDB" id="A0A1G2M2A6"/>
<organism evidence="8 9">
    <name type="scientific">Candidatus Taylorbacteria bacterium RIFCSPHIGHO2_01_FULL_46_22b</name>
    <dbReference type="NCBI Taxonomy" id="1802301"/>
    <lineage>
        <taxon>Bacteria</taxon>
        <taxon>Candidatus Tayloriibacteriota</taxon>
    </lineage>
</organism>
<feature type="domain" description="EamA" evidence="7">
    <location>
        <begin position="13"/>
        <end position="145"/>
    </location>
</feature>
<feature type="transmembrane region" description="Helical" evidence="6">
    <location>
        <begin position="229"/>
        <end position="247"/>
    </location>
</feature>
<name>A0A1G2M2A6_9BACT</name>
<dbReference type="Pfam" id="PF00892">
    <property type="entry name" value="EamA"/>
    <property type="match status" value="2"/>
</dbReference>
<dbReference type="InterPro" id="IPR050638">
    <property type="entry name" value="AA-Vitamin_Transporters"/>
</dbReference>
<dbReference type="PANTHER" id="PTHR32322:SF18">
    <property type="entry name" value="S-ADENOSYLMETHIONINE_S-ADENOSYLHOMOCYSTEINE TRANSPORTER"/>
    <property type="match status" value="1"/>
</dbReference>
<dbReference type="InterPro" id="IPR000620">
    <property type="entry name" value="EamA_dom"/>
</dbReference>
<gene>
    <name evidence="8" type="ORF">A2664_01175</name>
</gene>
<proteinExistence type="predicted"/>
<keyword evidence="5 6" id="KW-0472">Membrane</keyword>
<comment type="caution">
    <text evidence="8">The sequence shown here is derived from an EMBL/GenBank/DDBJ whole genome shotgun (WGS) entry which is preliminary data.</text>
</comment>
<dbReference type="Proteomes" id="UP000178873">
    <property type="component" value="Unassembled WGS sequence"/>
</dbReference>
<evidence type="ECO:0000313" key="8">
    <source>
        <dbReference type="EMBL" id="OHA17997.1"/>
    </source>
</evidence>
<dbReference type="SUPFAM" id="SSF103481">
    <property type="entry name" value="Multidrug resistance efflux transporter EmrE"/>
    <property type="match status" value="2"/>
</dbReference>
<evidence type="ECO:0000259" key="7">
    <source>
        <dbReference type="Pfam" id="PF00892"/>
    </source>
</evidence>
<feature type="transmembrane region" description="Helical" evidence="6">
    <location>
        <begin position="40"/>
        <end position="62"/>
    </location>
</feature>
<dbReference type="EMBL" id="MHRF01000010">
    <property type="protein sequence ID" value="OHA17997.1"/>
    <property type="molecule type" value="Genomic_DNA"/>
</dbReference>
<evidence type="ECO:0000256" key="6">
    <source>
        <dbReference type="SAM" id="Phobius"/>
    </source>
</evidence>
<keyword evidence="3 6" id="KW-0812">Transmembrane</keyword>
<reference evidence="8 9" key="1">
    <citation type="journal article" date="2016" name="Nat. Commun.">
        <title>Thousands of microbial genomes shed light on interconnected biogeochemical processes in an aquifer system.</title>
        <authorList>
            <person name="Anantharaman K."/>
            <person name="Brown C.T."/>
            <person name="Hug L.A."/>
            <person name="Sharon I."/>
            <person name="Castelle C.J."/>
            <person name="Probst A.J."/>
            <person name="Thomas B.C."/>
            <person name="Singh A."/>
            <person name="Wilkins M.J."/>
            <person name="Karaoz U."/>
            <person name="Brodie E.L."/>
            <person name="Williams K.H."/>
            <person name="Hubbard S.S."/>
            <person name="Banfield J.F."/>
        </authorList>
    </citation>
    <scope>NUCLEOTIDE SEQUENCE [LARGE SCALE GENOMIC DNA]</scope>
</reference>
<comment type="subcellular location">
    <subcellularLocation>
        <location evidence="1">Cell membrane</location>
        <topology evidence="1">Multi-pass membrane protein</topology>
    </subcellularLocation>
</comment>
<feature type="transmembrane region" description="Helical" evidence="6">
    <location>
        <begin position="198"/>
        <end position="217"/>
    </location>
</feature>
<evidence type="ECO:0000256" key="1">
    <source>
        <dbReference type="ARBA" id="ARBA00004651"/>
    </source>
</evidence>
<protein>
    <recommendedName>
        <fullName evidence="7">EamA domain-containing protein</fullName>
    </recommendedName>
</protein>
<dbReference type="PANTHER" id="PTHR32322">
    <property type="entry name" value="INNER MEMBRANE TRANSPORTER"/>
    <property type="match status" value="1"/>
</dbReference>
<keyword evidence="2" id="KW-1003">Cell membrane</keyword>
<evidence type="ECO:0000313" key="9">
    <source>
        <dbReference type="Proteomes" id="UP000178873"/>
    </source>
</evidence>
<evidence type="ECO:0000256" key="2">
    <source>
        <dbReference type="ARBA" id="ARBA00022475"/>
    </source>
</evidence>
<evidence type="ECO:0000256" key="3">
    <source>
        <dbReference type="ARBA" id="ARBA00022692"/>
    </source>
</evidence>
<accession>A0A1G2M2A6</accession>
<feature type="transmembrane region" description="Helical" evidence="6">
    <location>
        <begin position="283"/>
        <end position="303"/>
    </location>
</feature>
<feature type="transmembrane region" description="Helical" evidence="6">
    <location>
        <begin position="162"/>
        <end position="186"/>
    </location>
</feature>
<sequence length="312" mass="34857">MKKYSATLRKWSPFLVLLAAMLWASDAPFRLHLTKELSSNFIVLAEHFVDVLFVLPILLFNLSGLKKLTYKEWLAILFIAIGGSALASISFTQAFHYLNPSVAILLQKLQPFIAIGLAGVFLKERFGRHFWLWTAIAIFGAYLISFPTLIPKTYADEAFNFNLIGISLALVAAFFWGASTVFGKYVLNKTNFKVMTSLRFIVAFIFLIFLNIAQNSFPKFSSITKTDLLFIFIIAITSGVISMFIYYQGLEYTRASVATIAELGFPIAAILVNWLFISGALSLVQLLGVLIILGAVFGLTKHINKPEIILQK</sequence>
<feature type="transmembrane region" description="Helical" evidence="6">
    <location>
        <begin position="74"/>
        <end position="96"/>
    </location>
</feature>
<feature type="transmembrane region" description="Helical" evidence="6">
    <location>
        <begin position="129"/>
        <end position="150"/>
    </location>
</feature>
<evidence type="ECO:0000256" key="4">
    <source>
        <dbReference type="ARBA" id="ARBA00022989"/>
    </source>
</evidence>